<proteinExistence type="predicted"/>
<gene>
    <name evidence="1" type="ORF">EYF80_011099</name>
</gene>
<protein>
    <submittedName>
        <fullName evidence="1">Uncharacterized protein</fullName>
    </submittedName>
</protein>
<reference evidence="1 2" key="1">
    <citation type="submission" date="2019-03" db="EMBL/GenBank/DDBJ databases">
        <title>First draft genome of Liparis tanakae, snailfish: a comprehensive survey of snailfish specific genes.</title>
        <authorList>
            <person name="Kim W."/>
            <person name="Song I."/>
            <person name="Jeong J.-H."/>
            <person name="Kim D."/>
            <person name="Kim S."/>
            <person name="Ryu S."/>
            <person name="Song J.Y."/>
            <person name="Lee S.K."/>
        </authorList>
    </citation>
    <scope>NUCLEOTIDE SEQUENCE [LARGE SCALE GENOMIC DNA]</scope>
    <source>
        <tissue evidence="1">Muscle</tissue>
    </source>
</reference>
<evidence type="ECO:0000313" key="2">
    <source>
        <dbReference type="Proteomes" id="UP000314294"/>
    </source>
</evidence>
<dbReference type="EMBL" id="SRLO01000071">
    <property type="protein sequence ID" value="TNN78695.1"/>
    <property type="molecule type" value="Genomic_DNA"/>
</dbReference>
<dbReference type="AlphaFoldDB" id="A0A4Z2ILH3"/>
<evidence type="ECO:0000313" key="1">
    <source>
        <dbReference type="EMBL" id="TNN78695.1"/>
    </source>
</evidence>
<dbReference type="Proteomes" id="UP000314294">
    <property type="component" value="Unassembled WGS sequence"/>
</dbReference>
<name>A0A4Z2ILH3_9TELE</name>
<sequence>MVTVVEPERPPICPAMSVALTTNSYRSCVSRSKSATAVMMIPNDGGMGKRLKERDGAREWGKVGVGTGLCIAPSLTADVRTLYTTLALLPYVGSSASDAYVVLAFDTKRIQPPFVPDGEHSQGVAFQNGIYPTSDAYRQNDMPRLNELRCGCQARCRQRHRSAAFKTLSDQYNQPKEFCGGNGGQTSRWRDVDAGRRTALILNYRIKEEKFNNKMTAAHGCCKATHSTVRLVNTTGVCVLNGNQPGCLLSPVCLD</sequence>
<keyword evidence="2" id="KW-1185">Reference proteome</keyword>
<organism evidence="1 2">
    <name type="scientific">Liparis tanakae</name>
    <name type="common">Tanaka's snailfish</name>
    <dbReference type="NCBI Taxonomy" id="230148"/>
    <lineage>
        <taxon>Eukaryota</taxon>
        <taxon>Metazoa</taxon>
        <taxon>Chordata</taxon>
        <taxon>Craniata</taxon>
        <taxon>Vertebrata</taxon>
        <taxon>Euteleostomi</taxon>
        <taxon>Actinopterygii</taxon>
        <taxon>Neopterygii</taxon>
        <taxon>Teleostei</taxon>
        <taxon>Neoteleostei</taxon>
        <taxon>Acanthomorphata</taxon>
        <taxon>Eupercaria</taxon>
        <taxon>Perciformes</taxon>
        <taxon>Cottioidei</taxon>
        <taxon>Cottales</taxon>
        <taxon>Liparidae</taxon>
        <taxon>Liparis</taxon>
    </lineage>
</organism>
<accession>A0A4Z2ILH3</accession>
<comment type="caution">
    <text evidence="1">The sequence shown here is derived from an EMBL/GenBank/DDBJ whole genome shotgun (WGS) entry which is preliminary data.</text>
</comment>